<comment type="caution">
    <text evidence="1">The sequence shown here is derived from an EMBL/GenBank/DDBJ whole genome shotgun (WGS) entry which is preliminary data.</text>
</comment>
<gene>
    <name evidence="1" type="ORF">OUZ56_032207</name>
</gene>
<accession>A0ABQ9ZX97</accession>
<organism evidence="1 2">
    <name type="scientific">Daphnia magna</name>
    <dbReference type="NCBI Taxonomy" id="35525"/>
    <lineage>
        <taxon>Eukaryota</taxon>
        <taxon>Metazoa</taxon>
        <taxon>Ecdysozoa</taxon>
        <taxon>Arthropoda</taxon>
        <taxon>Crustacea</taxon>
        <taxon>Branchiopoda</taxon>
        <taxon>Diplostraca</taxon>
        <taxon>Cladocera</taxon>
        <taxon>Anomopoda</taxon>
        <taxon>Daphniidae</taxon>
        <taxon>Daphnia</taxon>
    </lineage>
</organism>
<reference evidence="1 2" key="1">
    <citation type="journal article" date="2023" name="Nucleic Acids Res.">
        <title>The hologenome of Daphnia magna reveals possible DNA methylation and microbiome-mediated evolution of the host genome.</title>
        <authorList>
            <person name="Chaturvedi A."/>
            <person name="Li X."/>
            <person name="Dhandapani V."/>
            <person name="Marshall H."/>
            <person name="Kissane S."/>
            <person name="Cuenca-Cambronero M."/>
            <person name="Asole G."/>
            <person name="Calvet F."/>
            <person name="Ruiz-Romero M."/>
            <person name="Marangio P."/>
            <person name="Guigo R."/>
            <person name="Rago D."/>
            <person name="Mirbahai L."/>
            <person name="Eastwood N."/>
            <person name="Colbourne J.K."/>
            <person name="Zhou J."/>
            <person name="Mallon E."/>
            <person name="Orsini L."/>
        </authorList>
    </citation>
    <scope>NUCLEOTIDE SEQUENCE [LARGE SCALE GENOMIC DNA]</scope>
    <source>
        <strain evidence="1">LRV0_1</strain>
    </source>
</reference>
<proteinExistence type="predicted"/>
<evidence type="ECO:0000313" key="2">
    <source>
        <dbReference type="Proteomes" id="UP001234178"/>
    </source>
</evidence>
<name>A0ABQ9ZX97_9CRUS</name>
<sequence>MTKREYTTIAILHFLLLRNSPAPQHMKMLSCIVLHRQGLSKSQTPFPILQSQNFHFNIAIGCVKDNIRSLSLELKILVIRSLDNAVIVVKKLSGEVRSKKDTQIRSQEGD</sequence>
<dbReference type="EMBL" id="JAOYFB010000005">
    <property type="protein sequence ID" value="KAK4017260.1"/>
    <property type="molecule type" value="Genomic_DNA"/>
</dbReference>
<protein>
    <submittedName>
        <fullName evidence="1">Uncharacterized protein</fullName>
    </submittedName>
</protein>
<dbReference type="Proteomes" id="UP001234178">
    <property type="component" value="Unassembled WGS sequence"/>
</dbReference>
<evidence type="ECO:0000313" key="1">
    <source>
        <dbReference type="EMBL" id="KAK4017260.1"/>
    </source>
</evidence>
<keyword evidence="2" id="KW-1185">Reference proteome</keyword>